<name>A0A2P7QLM6_9SPHN</name>
<comment type="caution">
    <text evidence="1">The sequence shown here is derived from an EMBL/GenBank/DDBJ whole genome shotgun (WGS) entry which is preliminary data.</text>
</comment>
<accession>A0A2P7QLM6</accession>
<protein>
    <submittedName>
        <fullName evidence="1">Uncharacterized protein</fullName>
    </submittedName>
</protein>
<keyword evidence="2" id="KW-1185">Reference proteome</keyword>
<dbReference type="AlphaFoldDB" id="A0A2P7QLM6"/>
<dbReference type="EMBL" id="PXYI01000005">
    <property type="protein sequence ID" value="PSJ38867.1"/>
    <property type="molecule type" value="Genomic_DNA"/>
</dbReference>
<dbReference type="Proteomes" id="UP000241167">
    <property type="component" value="Unassembled WGS sequence"/>
</dbReference>
<dbReference type="OrthoDB" id="7315565at2"/>
<sequence>MNLRQVALLGAAAGPILLPAPLAAQPETWLREAVSLIGADVAGEAMVRHCEAVAPPAGAAARARLQQWRDEAQLATVEAVLEPQRVASARSSMAAVGTKAVAKLKTLGNSACSQIPDWLQQPPFDPRSGYPTLYAALPAIERARANASGVAAAAAKPSARSGATVYSVAQITALVRQWWPKDGSHDAAVQAMRAAGRIHIQGKVIQAKDSYFVVTERDGFQSDLWLSTGLSTAEMAAHKGRTVTVEARLRELPSRVIFVSDARIVDAAGLVPSDLPEEPGLSRTSVAPAQIVAAAGQGLKPQAVHGLLHNAYMAASFVEEVLLLLKDGTYYRGEAVSPDQLDVAASRRLEPQLWGKWRAVAGGFEIMPNDDHGRASGTWKKQGGMLAPAWKAGERLSGSYTSKSFTGSIATGGVYRSTTYAFRPDGSFEIIGYAQGGSGSMAAANGFSASSSSLTSKEGTTSSAGGGNAGVFAGSSSRTNDGAGNIGRYHLDGYTLTLEYADGRREKRLCAPWSADRQRLYMLGETFTRAGT</sequence>
<evidence type="ECO:0000313" key="2">
    <source>
        <dbReference type="Proteomes" id="UP000241167"/>
    </source>
</evidence>
<organism evidence="1 2">
    <name type="scientific">Allosphingosinicella deserti</name>
    <dbReference type="NCBI Taxonomy" id="2116704"/>
    <lineage>
        <taxon>Bacteria</taxon>
        <taxon>Pseudomonadati</taxon>
        <taxon>Pseudomonadota</taxon>
        <taxon>Alphaproteobacteria</taxon>
        <taxon>Sphingomonadales</taxon>
        <taxon>Sphingomonadaceae</taxon>
        <taxon>Allosphingosinicella</taxon>
    </lineage>
</organism>
<evidence type="ECO:0000313" key="1">
    <source>
        <dbReference type="EMBL" id="PSJ38867.1"/>
    </source>
</evidence>
<proteinExistence type="predicted"/>
<gene>
    <name evidence="1" type="ORF">C7I55_16205</name>
</gene>
<dbReference type="RefSeq" id="WP_106514060.1">
    <property type="nucleotide sequence ID" value="NZ_PXYI01000005.1"/>
</dbReference>
<reference evidence="1 2" key="1">
    <citation type="submission" date="2018-03" db="EMBL/GenBank/DDBJ databases">
        <title>The draft genome of Sphingosinicella sp. GL-C-18.</title>
        <authorList>
            <person name="Liu L."/>
            <person name="Li L."/>
            <person name="Liang L."/>
            <person name="Zhang X."/>
            <person name="Wang T."/>
        </authorList>
    </citation>
    <scope>NUCLEOTIDE SEQUENCE [LARGE SCALE GENOMIC DNA]</scope>
    <source>
        <strain evidence="1 2">GL-C-18</strain>
    </source>
</reference>